<gene>
    <name evidence="1" type="ORF">FF38_01805</name>
</gene>
<organism evidence="1 2">
    <name type="scientific">Lucilia cuprina</name>
    <name type="common">Green bottle fly</name>
    <name type="synonym">Australian sheep blowfly</name>
    <dbReference type="NCBI Taxonomy" id="7375"/>
    <lineage>
        <taxon>Eukaryota</taxon>
        <taxon>Metazoa</taxon>
        <taxon>Ecdysozoa</taxon>
        <taxon>Arthropoda</taxon>
        <taxon>Hexapoda</taxon>
        <taxon>Insecta</taxon>
        <taxon>Pterygota</taxon>
        <taxon>Neoptera</taxon>
        <taxon>Endopterygota</taxon>
        <taxon>Diptera</taxon>
        <taxon>Brachycera</taxon>
        <taxon>Muscomorpha</taxon>
        <taxon>Oestroidea</taxon>
        <taxon>Calliphoridae</taxon>
        <taxon>Luciliinae</taxon>
        <taxon>Lucilia</taxon>
    </lineage>
</organism>
<name>A0A0L0C1V8_LUCCU</name>
<dbReference type="Pfam" id="PF10712">
    <property type="entry name" value="NAD-GH"/>
    <property type="match status" value="1"/>
</dbReference>
<dbReference type="AlphaFoldDB" id="A0A0L0C1V8"/>
<evidence type="ECO:0000313" key="1">
    <source>
        <dbReference type="EMBL" id="KNC26343.1"/>
    </source>
</evidence>
<accession>A0A0L0C1V8</accession>
<dbReference type="STRING" id="7375.A0A0L0C1V8"/>
<comment type="caution">
    <text evidence="1">The sequence shown here is derived from an EMBL/GenBank/DDBJ whole genome shotgun (WGS) entry which is preliminary data.</text>
</comment>
<dbReference type="InterPro" id="IPR019651">
    <property type="entry name" value="Glutamate_DH_NAD-spec"/>
</dbReference>
<dbReference type="EMBL" id="JRES01000994">
    <property type="protein sequence ID" value="KNC26343.1"/>
    <property type="molecule type" value="Genomic_DNA"/>
</dbReference>
<dbReference type="Proteomes" id="UP000037069">
    <property type="component" value="Unassembled WGS sequence"/>
</dbReference>
<sequence>MIHNTLIEIFTTQVSVTVGSNYFKDTVIDGQQGNIEGTATQIEDQNVLFTFLLVQTVSNSSGSGFVNDTHNIQTSNDASILGSLTLSIIKVSGYSDNSMSNLLAQVGFSGFLHFTQNHSRDFFGSKDLFALRSLNRDMGFRVLFNNLEGEEFNVMLNVAVAPFTTNQTFSIKDSIFRICGQLILGGITNQTFTIGSKGNIGGSNTITLIVGNNFYATIFVNTNTKGEKERTKIKVRVNN</sequence>
<keyword evidence="2" id="KW-1185">Reference proteome</keyword>
<protein>
    <submittedName>
        <fullName evidence="1">Uncharacterized protein</fullName>
    </submittedName>
</protein>
<evidence type="ECO:0000313" key="2">
    <source>
        <dbReference type="Proteomes" id="UP000037069"/>
    </source>
</evidence>
<reference evidence="1 2" key="1">
    <citation type="journal article" date="2015" name="Nat. Commun.">
        <title>Lucilia cuprina genome unlocks parasitic fly biology to underpin future interventions.</title>
        <authorList>
            <person name="Anstead C.A."/>
            <person name="Korhonen P.K."/>
            <person name="Young N.D."/>
            <person name="Hall R.S."/>
            <person name="Jex A.R."/>
            <person name="Murali S.C."/>
            <person name="Hughes D.S."/>
            <person name="Lee S.F."/>
            <person name="Perry T."/>
            <person name="Stroehlein A.J."/>
            <person name="Ansell B.R."/>
            <person name="Breugelmans B."/>
            <person name="Hofmann A."/>
            <person name="Qu J."/>
            <person name="Dugan S."/>
            <person name="Lee S.L."/>
            <person name="Chao H."/>
            <person name="Dinh H."/>
            <person name="Han Y."/>
            <person name="Doddapaneni H.V."/>
            <person name="Worley K.C."/>
            <person name="Muzny D.M."/>
            <person name="Ioannidis P."/>
            <person name="Waterhouse R.M."/>
            <person name="Zdobnov E.M."/>
            <person name="James P.J."/>
            <person name="Bagnall N.H."/>
            <person name="Kotze A.C."/>
            <person name="Gibbs R.A."/>
            <person name="Richards S."/>
            <person name="Batterham P."/>
            <person name="Gasser R.B."/>
        </authorList>
    </citation>
    <scope>NUCLEOTIDE SEQUENCE [LARGE SCALE GENOMIC DNA]</scope>
    <source>
        <strain evidence="1 2">LS</strain>
        <tissue evidence="1">Full body</tissue>
    </source>
</reference>
<proteinExistence type="predicted"/>